<protein>
    <submittedName>
        <fullName evidence="2 4">HET-domain-containing protein</fullName>
    </submittedName>
</protein>
<feature type="domain" description="Heterokaryon incompatibility" evidence="1">
    <location>
        <begin position="60"/>
        <end position="172"/>
    </location>
</feature>
<evidence type="ECO:0000313" key="4">
    <source>
        <dbReference type="RefSeq" id="XP_033573964.1"/>
    </source>
</evidence>
<reference evidence="4" key="3">
    <citation type="submission" date="2025-04" db="UniProtKB">
        <authorList>
            <consortium name="RefSeq"/>
        </authorList>
    </citation>
    <scope>IDENTIFICATION</scope>
    <source>
        <strain evidence="4">CBS 304.34</strain>
    </source>
</reference>
<evidence type="ECO:0000259" key="1">
    <source>
        <dbReference type="Pfam" id="PF06985"/>
    </source>
</evidence>
<accession>A0A6A6YE40</accession>
<dbReference type="GeneID" id="54455440"/>
<reference evidence="4" key="2">
    <citation type="submission" date="2020-04" db="EMBL/GenBank/DDBJ databases">
        <authorList>
            <consortium name="NCBI Genome Project"/>
        </authorList>
    </citation>
    <scope>NUCLEOTIDE SEQUENCE</scope>
    <source>
        <strain evidence="4">CBS 304.34</strain>
    </source>
</reference>
<dbReference type="PANTHER" id="PTHR33112:SF16">
    <property type="entry name" value="HETEROKARYON INCOMPATIBILITY DOMAIN-CONTAINING PROTEIN"/>
    <property type="match status" value="1"/>
</dbReference>
<dbReference type="RefSeq" id="XP_033573964.1">
    <property type="nucleotide sequence ID" value="XM_033714547.1"/>
</dbReference>
<dbReference type="Pfam" id="PF06985">
    <property type="entry name" value="HET"/>
    <property type="match status" value="1"/>
</dbReference>
<dbReference type="Proteomes" id="UP000504636">
    <property type="component" value="Unplaced"/>
</dbReference>
<feature type="non-terminal residue" evidence="2">
    <location>
        <position position="206"/>
    </location>
</feature>
<dbReference type="OrthoDB" id="2958217at2759"/>
<feature type="non-terminal residue" evidence="2">
    <location>
        <position position="1"/>
    </location>
</feature>
<dbReference type="PANTHER" id="PTHR33112">
    <property type="entry name" value="DOMAIN PROTEIN, PUTATIVE-RELATED"/>
    <property type="match status" value="1"/>
</dbReference>
<sequence>SAKSLNRMRGWIHECDRGHSHCKKPDSTFMPTRLLDVGIPSCKQVRLVLSTDPGSARDNYVALSHCWGPSKPLITTSANISQFQAEIPSTTLPQTFDDAIKITRLLGIRYLWIDSLCIIQDVPDDWLRESATMFSVYSNADITISASRASSSVDGFLSLDTEFASLKMRLTHPARKRSSSLAWVIQERYLSRRILLFGSAQTFWEC</sequence>
<name>A0A6A6YE40_9PEZI</name>
<evidence type="ECO:0000313" key="3">
    <source>
        <dbReference type="Proteomes" id="UP000504636"/>
    </source>
</evidence>
<gene>
    <name evidence="2 4" type="ORF">BDZ99DRAFT_352971</name>
</gene>
<proteinExistence type="predicted"/>
<dbReference type="InterPro" id="IPR010730">
    <property type="entry name" value="HET"/>
</dbReference>
<keyword evidence="3" id="KW-1185">Reference proteome</keyword>
<dbReference type="EMBL" id="MU003706">
    <property type="protein sequence ID" value="KAF2807000.1"/>
    <property type="molecule type" value="Genomic_DNA"/>
</dbReference>
<organism evidence="2">
    <name type="scientific">Mytilinidion resinicola</name>
    <dbReference type="NCBI Taxonomy" id="574789"/>
    <lineage>
        <taxon>Eukaryota</taxon>
        <taxon>Fungi</taxon>
        <taxon>Dikarya</taxon>
        <taxon>Ascomycota</taxon>
        <taxon>Pezizomycotina</taxon>
        <taxon>Dothideomycetes</taxon>
        <taxon>Pleosporomycetidae</taxon>
        <taxon>Mytilinidiales</taxon>
        <taxon>Mytilinidiaceae</taxon>
        <taxon>Mytilinidion</taxon>
    </lineage>
</organism>
<reference evidence="2 4" key="1">
    <citation type="journal article" date="2020" name="Stud. Mycol.">
        <title>101 Dothideomycetes genomes: a test case for predicting lifestyles and emergence of pathogens.</title>
        <authorList>
            <person name="Haridas S."/>
            <person name="Albert R."/>
            <person name="Binder M."/>
            <person name="Bloem J."/>
            <person name="Labutti K."/>
            <person name="Salamov A."/>
            <person name="Andreopoulos B."/>
            <person name="Baker S."/>
            <person name="Barry K."/>
            <person name="Bills G."/>
            <person name="Bluhm B."/>
            <person name="Cannon C."/>
            <person name="Castanera R."/>
            <person name="Culley D."/>
            <person name="Daum C."/>
            <person name="Ezra D."/>
            <person name="Gonzalez J."/>
            <person name="Henrissat B."/>
            <person name="Kuo A."/>
            <person name="Liang C."/>
            <person name="Lipzen A."/>
            <person name="Lutzoni F."/>
            <person name="Magnuson J."/>
            <person name="Mondo S."/>
            <person name="Nolan M."/>
            <person name="Ohm R."/>
            <person name="Pangilinan J."/>
            <person name="Park H.-J."/>
            <person name="Ramirez L."/>
            <person name="Alfaro M."/>
            <person name="Sun H."/>
            <person name="Tritt A."/>
            <person name="Yoshinaga Y."/>
            <person name="Zwiers L.-H."/>
            <person name="Turgeon B."/>
            <person name="Goodwin S."/>
            <person name="Spatafora J."/>
            <person name="Crous P."/>
            <person name="Grigoriev I."/>
        </authorList>
    </citation>
    <scope>NUCLEOTIDE SEQUENCE</scope>
    <source>
        <strain evidence="2 4">CBS 304.34</strain>
    </source>
</reference>
<evidence type="ECO:0000313" key="2">
    <source>
        <dbReference type="EMBL" id="KAF2807000.1"/>
    </source>
</evidence>
<dbReference type="AlphaFoldDB" id="A0A6A6YE40"/>